<reference evidence="2" key="1">
    <citation type="submission" date="2013-02" db="EMBL/GenBank/DDBJ databases">
        <authorList>
            <person name="Hughes D."/>
        </authorList>
    </citation>
    <scope>NUCLEOTIDE SEQUENCE</scope>
    <source>
        <strain>Durham</strain>
        <strain evidence="2">NC isolate 2 -- Noor lab</strain>
    </source>
</reference>
<dbReference type="EMBL" id="CAQQ02383356">
    <property type="status" value="NOT_ANNOTATED_CDS"/>
    <property type="molecule type" value="Genomic_DNA"/>
</dbReference>
<evidence type="ECO:0000313" key="1">
    <source>
        <dbReference type="EnsemblMetazoa" id="MESCA008757-PA"/>
    </source>
</evidence>
<dbReference type="EMBL" id="CAQQ02383355">
    <property type="status" value="NOT_ANNOTATED_CDS"/>
    <property type="molecule type" value="Genomic_DNA"/>
</dbReference>
<dbReference type="AlphaFoldDB" id="T1GY37"/>
<protein>
    <submittedName>
        <fullName evidence="1">Uncharacterized protein</fullName>
    </submittedName>
</protein>
<organism evidence="1 2">
    <name type="scientific">Megaselia scalaris</name>
    <name type="common">Humpbacked fly</name>
    <name type="synonym">Phora scalaris</name>
    <dbReference type="NCBI Taxonomy" id="36166"/>
    <lineage>
        <taxon>Eukaryota</taxon>
        <taxon>Metazoa</taxon>
        <taxon>Ecdysozoa</taxon>
        <taxon>Arthropoda</taxon>
        <taxon>Hexapoda</taxon>
        <taxon>Insecta</taxon>
        <taxon>Pterygota</taxon>
        <taxon>Neoptera</taxon>
        <taxon>Endopterygota</taxon>
        <taxon>Diptera</taxon>
        <taxon>Brachycera</taxon>
        <taxon>Muscomorpha</taxon>
        <taxon>Platypezoidea</taxon>
        <taxon>Phoridae</taxon>
        <taxon>Megaseliini</taxon>
        <taxon>Megaselia</taxon>
    </lineage>
</organism>
<name>T1GY37_MEGSC</name>
<dbReference type="EnsemblMetazoa" id="MESCA008757-RA">
    <property type="protein sequence ID" value="MESCA008757-PA"/>
    <property type="gene ID" value="MESCA008757"/>
</dbReference>
<proteinExistence type="predicted"/>
<reference evidence="1" key="2">
    <citation type="submission" date="2015-06" db="UniProtKB">
        <authorList>
            <consortium name="EnsemblMetazoa"/>
        </authorList>
    </citation>
    <scope>IDENTIFICATION</scope>
</reference>
<keyword evidence="2" id="KW-1185">Reference proteome</keyword>
<accession>T1GY37</accession>
<sequence length="87" mass="10024">MEVRTGKWSELGFSQQLLSSNPAPVPLFKLYQCWKEGEELLALSWNNYFTLFPTIPSQGSVFGLHMPNSRESRPVTITCFFKRTHTL</sequence>
<evidence type="ECO:0000313" key="2">
    <source>
        <dbReference type="Proteomes" id="UP000015102"/>
    </source>
</evidence>
<dbReference type="HOGENOM" id="CLU_2485898_0_0_1"/>
<dbReference type="Proteomes" id="UP000015102">
    <property type="component" value="Unassembled WGS sequence"/>
</dbReference>